<protein>
    <submittedName>
        <fullName evidence="2">Uncharacterized protein</fullName>
    </submittedName>
</protein>
<reference evidence="2 3" key="1">
    <citation type="submission" date="2018-06" db="EMBL/GenBank/DDBJ databases">
        <title>Comparative genomics reveals the genomic features of Rhizophagus irregularis, R. cerebriforme, R. diaphanum and Gigaspora rosea, and their symbiotic lifestyle signature.</title>
        <authorList>
            <person name="Morin E."/>
            <person name="San Clemente H."/>
            <person name="Chen E.C.H."/>
            <person name="De La Providencia I."/>
            <person name="Hainaut M."/>
            <person name="Kuo A."/>
            <person name="Kohler A."/>
            <person name="Murat C."/>
            <person name="Tang N."/>
            <person name="Roy S."/>
            <person name="Loubradou J."/>
            <person name="Henrissat B."/>
            <person name="Grigoriev I.V."/>
            <person name="Corradi N."/>
            <person name="Roux C."/>
            <person name="Martin F.M."/>
        </authorList>
    </citation>
    <scope>NUCLEOTIDE SEQUENCE [LARGE SCALE GENOMIC DNA]</scope>
    <source>
        <strain evidence="2 3">DAOM 194757</strain>
    </source>
</reference>
<evidence type="ECO:0000313" key="2">
    <source>
        <dbReference type="EMBL" id="RIB28946.1"/>
    </source>
</evidence>
<dbReference type="AlphaFoldDB" id="A0A397WB15"/>
<sequence>MGIWFYMDHRICTNSDYTYTNPDLDPYYKYPCLSNATCANPVQFTYRASSLFIKLIATFLLLLLVIFIFIIITIINVDVFSSLSFMDFSTTNSFHLYIHYDFLYQHLLYLLPISLLLAQQFQPLLQLEKPIIHICYHYFNYFR</sequence>
<keyword evidence="1" id="KW-0472">Membrane</keyword>
<gene>
    <name evidence="2" type="ORF">C2G38_1313699</name>
</gene>
<organism evidence="2 3">
    <name type="scientific">Gigaspora rosea</name>
    <dbReference type="NCBI Taxonomy" id="44941"/>
    <lineage>
        <taxon>Eukaryota</taxon>
        <taxon>Fungi</taxon>
        <taxon>Fungi incertae sedis</taxon>
        <taxon>Mucoromycota</taxon>
        <taxon>Glomeromycotina</taxon>
        <taxon>Glomeromycetes</taxon>
        <taxon>Diversisporales</taxon>
        <taxon>Gigasporaceae</taxon>
        <taxon>Gigaspora</taxon>
    </lineage>
</organism>
<feature type="transmembrane region" description="Helical" evidence="1">
    <location>
        <begin position="51"/>
        <end position="77"/>
    </location>
</feature>
<feature type="transmembrane region" description="Helical" evidence="1">
    <location>
        <begin position="97"/>
        <end position="118"/>
    </location>
</feature>
<keyword evidence="1" id="KW-0812">Transmembrane</keyword>
<accession>A0A397WB15</accession>
<evidence type="ECO:0000313" key="3">
    <source>
        <dbReference type="Proteomes" id="UP000266673"/>
    </source>
</evidence>
<proteinExistence type="predicted"/>
<evidence type="ECO:0000256" key="1">
    <source>
        <dbReference type="SAM" id="Phobius"/>
    </source>
</evidence>
<keyword evidence="3" id="KW-1185">Reference proteome</keyword>
<keyword evidence="1" id="KW-1133">Transmembrane helix</keyword>
<name>A0A397WB15_9GLOM</name>
<dbReference type="EMBL" id="QKWP01000051">
    <property type="protein sequence ID" value="RIB28946.1"/>
    <property type="molecule type" value="Genomic_DNA"/>
</dbReference>
<dbReference type="Proteomes" id="UP000266673">
    <property type="component" value="Unassembled WGS sequence"/>
</dbReference>
<comment type="caution">
    <text evidence="2">The sequence shown here is derived from an EMBL/GenBank/DDBJ whole genome shotgun (WGS) entry which is preliminary data.</text>
</comment>